<dbReference type="Pfam" id="PF13456">
    <property type="entry name" value="RVT_3"/>
    <property type="match status" value="1"/>
</dbReference>
<accession>A0A7J6GNE1</accession>
<comment type="caution">
    <text evidence="4">The sequence shown here is derived from an EMBL/GenBank/DDBJ whole genome shotgun (WGS) entry which is preliminary data.</text>
</comment>
<feature type="domain" description="Reverse transcriptase zinc-binding" evidence="3">
    <location>
        <begin position="502"/>
        <end position="587"/>
    </location>
</feature>
<dbReference type="PANTHER" id="PTHR47074:SF73">
    <property type="entry name" value="OS04G0448401 PROTEIN"/>
    <property type="match status" value="1"/>
</dbReference>
<dbReference type="InterPro" id="IPR012337">
    <property type="entry name" value="RNaseH-like_sf"/>
</dbReference>
<feature type="region of interest" description="Disordered" evidence="1">
    <location>
        <begin position="207"/>
        <end position="234"/>
    </location>
</feature>
<dbReference type="Gene3D" id="3.30.420.10">
    <property type="entry name" value="Ribonuclease H-like superfamily/Ribonuclease H"/>
    <property type="match status" value="1"/>
</dbReference>
<dbReference type="SUPFAM" id="SSF53098">
    <property type="entry name" value="Ribonuclease H-like"/>
    <property type="match status" value="1"/>
</dbReference>
<feature type="domain" description="RNase H type-1" evidence="2">
    <location>
        <begin position="702"/>
        <end position="815"/>
    </location>
</feature>
<dbReference type="InterPro" id="IPR026960">
    <property type="entry name" value="RVT-Znf"/>
</dbReference>
<protein>
    <recommendedName>
        <fullName evidence="6">Reverse transcriptase zinc-binding domain-containing protein</fullName>
    </recommendedName>
</protein>
<dbReference type="EMBL" id="JAATIQ010000092">
    <property type="protein sequence ID" value="KAF4384444.1"/>
    <property type="molecule type" value="Genomic_DNA"/>
</dbReference>
<dbReference type="InterPro" id="IPR036397">
    <property type="entry name" value="RNaseH_sf"/>
</dbReference>
<organism evidence="4 5">
    <name type="scientific">Cannabis sativa</name>
    <name type="common">Hemp</name>
    <name type="synonym">Marijuana</name>
    <dbReference type="NCBI Taxonomy" id="3483"/>
    <lineage>
        <taxon>Eukaryota</taxon>
        <taxon>Viridiplantae</taxon>
        <taxon>Streptophyta</taxon>
        <taxon>Embryophyta</taxon>
        <taxon>Tracheophyta</taxon>
        <taxon>Spermatophyta</taxon>
        <taxon>Magnoliopsida</taxon>
        <taxon>eudicotyledons</taxon>
        <taxon>Gunneridae</taxon>
        <taxon>Pentapetalae</taxon>
        <taxon>rosids</taxon>
        <taxon>fabids</taxon>
        <taxon>Rosales</taxon>
        <taxon>Cannabaceae</taxon>
        <taxon>Cannabis</taxon>
    </lineage>
</organism>
<dbReference type="InterPro" id="IPR044730">
    <property type="entry name" value="RNase_H-like_dom_plant"/>
</dbReference>
<evidence type="ECO:0008006" key="6">
    <source>
        <dbReference type="Google" id="ProtNLM"/>
    </source>
</evidence>
<dbReference type="InterPro" id="IPR002156">
    <property type="entry name" value="RNaseH_domain"/>
</dbReference>
<dbReference type="InterPro" id="IPR052929">
    <property type="entry name" value="RNase_H-like_EbsB-rel"/>
</dbReference>
<evidence type="ECO:0000259" key="2">
    <source>
        <dbReference type="Pfam" id="PF13456"/>
    </source>
</evidence>
<keyword evidence="5" id="KW-1185">Reference proteome</keyword>
<dbReference type="Pfam" id="PF13966">
    <property type="entry name" value="zf-RVT"/>
    <property type="match status" value="1"/>
</dbReference>
<evidence type="ECO:0000313" key="5">
    <source>
        <dbReference type="Proteomes" id="UP000583929"/>
    </source>
</evidence>
<evidence type="ECO:0000256" key="1">
    <source>
        <dbReference type="SAM" id="MobiDB-lite"/>
    </source>
</evidence>
<evidence type="ECO:0000313" key="4">
    <source>
        <dbReference type="EMBL" id="KAF4384444.1"/>
    </source>
</evidence>
<dbReference type="PANTHER" id="PTHR47074">
    <property type="entry name" value="BNAC02G40300D PROTEIN"/>
    <property type="match status" value="1"/>
</dbReference>
<dbReference type="Proteomes" id="UP000583929">
    <property type="component" value="Unassembled WGS sequence"/>
</dbReference>
<name>A0A7J6GNE1_CANSA</name>
<proteinExistence type="predicted"/>
<dbReference type="CDD" id="cd06222">
    <property type="entry name" value="RNase_H_like"/>
    <property type="match status" value="1"/>
</dbReference>
<sequence>MGVRKTDLVTTRVMDGSATDITGFLAGADGVDGDTVSLDMPATHSASNCGLIGHAEEGCSAKKRMMILDDGRSVPLFGPWLKVRSRLENGFDVLKAEDFQERIQMEKEEVAAGVEHGEGSGGSSDAPTLVIHGGDNSYSILNGNGPPNVSSNPACVSTGDERLFGLFGNGPLSNVQSESKGALIMGHSRAKGDKRKLFSGSTQARNKTRFGPLKMTGPRGIPKNPVESKRKKTGTLDGGYPFLGDNSIAPSDIAVVNQVGVPDAFAEERKSDDSLKFQELARPRKIKKNAGKSESLLALEHDDGLYEVSVGVSNDNSFMENSDQVTGEVLGPWALIGDLNSLANSQEKFGGVVCFQGDFSDLSDFLMISGGIDLGSVGNFLPGLIRGNSLISSRNVSIAGVKVLPIKDFDHASVLLDLLLVREGFYRPFRFLEAWNRDPACKDVVKEAWNITNTDLVSRNDITDALRFRLMTSEDKFLGNPLFFTKSKIRDFSFVIEKDGKFSIKAAYRLITKNRHGGVDSLYKTLWKSPFGERVKLFLWKVGRDILPCGQRLQSLFGNASSCVLCDGDSDSLVHFFFHCPVAQFCWFRSSWGIRSDLLQFNSSRDIVEWILFPPFPDNVDLDRFSIFDALLCYHMWSTRNKCFHEGVRDPPEVIFKGILHSVSSFDPKDCKVPPTVACDPPAFFDLGSVNRVNLFVDAVVRENMGFYVVLAIDSSGKVLEAYAGKEVVVSPLDAEVRAILNAFSRCLYCGWPTAMIFSDCKVAVDAILARHVPSWQLNPTFVHLFHLCNLCSFCDVSWISRVNNGAAHKLAAWAASQNFCGFFDPSVVNSAM</sequence>
<dbReference type="GO" id="GO:0003676">
    <property type="term" value="F:nucleic acid binding"/>
    <property type="evidence" value="ECO:0007669"/>
    <property type="project" value="InterPro"/>
</dbReference>
<reference evidence="4 5" key="1">
    <citation type="journal article" date="2020" name="bioRxiv">
        <title>Sequence and annotation of 42 cannabis genomes reveals extensive copy number variation in cannabinoid synthesis and pathogen resistance genes.</title>
        <authorList>
            <person name="Mckernan K.J."/>
            <person name="Helbert Y."/>
            <person name="Kane L.T."/>
            <person name="Ebling H."/>
            <person name="Zhang L."/>
            <person name="Liu B."/>
            <person name="Eaton Z."/>
            <person name="Mclaughlin S."/>
            <person name="Kingan S."/>
            <person name="Baybayan P."/>
            <person name="Concepcion G."/>
            <person name="Jordan M."/>
            <person name="Riva A."/>
            <person name="Barbazuk W."/>
            <person name="Harkins T."/>
        </authorList>
    </citation>
    <scope>NUCLEOTIDE SEQUENCE [LARGE SCALE GENOMIC DNA]</scope>
    <source>
        <strain evidence="5">cv. Jamaican Lion 4</strain>
        <tissue evidence="4">Leaf</tissue>
    </source>
</reference>
<dbReference type="AlphaFoldDB" id="A0A7J6GNE1"/>
<evidence type="ECO:0000259" key="3">
    <source>
        <dbReference type="Pfam" id="PF13966"/>
    </source>
</evidence>
<dbReference type="GO" id="GO:0004523">
    <property type="term" value="F:RNA-DNA hybrid ribonuclease activity"/>
    <property type="evidence" value="ECO:0007669"/>
    <property type="project" value="InterPro"/>
</dbReference>
<gene>
    <name evidence="4" type="ORF">G4B88_028518</name>
</gene>